<dbReference type="InterPro" id="IPR038713">
    <property type="entry name" value="Terminase_Gp1_N_sf"/>
</dbReference>
<dbReference type="EMBL" id="VULU01000007">
    <property type="protein sequence ID" value="MSS47756.1"/>
    <property type="molecule type" value="Genomic_DNA"/>
</dbReference>
<dbReference type="AlphaFoldDB" id="A0A7K0JCU9"/>
<proteinExistence type="predicted"/>
<sequence>MGKKLVANRENFCHYYMETGNATDAYRKAYPNSIGWKDGVVSKRAFELLRNPSVASRVNELQADILKKSDMKKEDALRFLTNVVNVDPIDLQLKSKDTFIVRSLDDIPKPVRCCIQSIKNTQYGVEIRLYSKIAAITQISKMLGWDAPVKSDVSTNVRMIIGDE</sequence>
<name>A0A7K0JCU9_PHOVU</name>
<protein>
    <submittedName>
        <fullName evidence="1">Terminase small subunit</fullName>
    </submittedName>
</protein>
<gene>
    <name evidence="1" type="ORF">FYJ30_05330</name>
</gene>
<dbReference type="InterPro" id="IPR005335">
    <property type="entry name" value="Terminase_ssu"/>
</dbReference>
<evidence type="ECO:0000313" key="2">
    <source>
        <dbReference type="Proteomes" id="UP000460950"/>
    </source>
</evidence>
<reference evidence="1 2" key="1">
    <citation type="submission" date="2019-09" db="EMBL/GenBank/DDBJ databases">
        <title>In-depth cultivation of the pig gut microbiome towards novel bacterial diversity and tailored functional studies.</title>
        <authorList>
            <person name="Wylensek D."/>
            <person name="Hitch T.C.A."/>
            <person name="Clavel T."/>
        </authorList>
    </citation>
    <scope>NUCLEOTIDE SEQUENCE [LARGE SCALE GENOMIC DNA]</scope>
    <source>
        <strain evidence="1 2">WCA-389-WT-3C</strain>
    </source>
</reference>
<dbReference type="RefSeq" id="WP_154577229.1">
    <property type="nucleotide sequence ID" value="NZ_VULU01000007.1"/>
</dbReference>
<evidence type="ECO:0000313" key="1">
    <source>
        <dbReference type="EMBL" id="MSS47756.1"/>
    </source>
</evidence>
<dbReference type="Pfam" id="PF03592">
    <property type="entry name" value="Terminase_2"/>
    <property type="match status" value="1"/>
</dbReference>
<comment type="caution">
    <text evidence="1">The sequence shown here is derived from an EMBL/GenBank/DDBJ whole genome shotgun (WGS) entry which is preliminary data.</text>
</comment>
<dbReference type="Proteomes" id="UP000460950">
    <property type="component" value="Unassembled WGS sequence"/>
</dbReference>
<dbReference type="GO" id="GO:0051276">
    <property type="term" value="P:chromosome organization"/>
    <property type="evidence" value="ECO:0007669"/>
    <property type="project" value="InterPro"/>
</dbReference>
<dbReference type="Gene3D" id="1.10.10.1400">
    <property type="entry name" value="Terminase, small subunit, N-terminal DNA-binding domain, HTH motif"/>
    <property type="match status" value="1"/>
</dbReference>
<accession>A0A7K0JCU9</accession>
<organism evidence="1 2">
    <name type="scientific">Phocaeicola vulgatus</name>
    <name type="common">Bacteroides vulgatus</name>
    <dbReference type="NCBI Taxonomy" id="821"/>
    <lineage>
        <taxon>Bacteria</taxon>
        <taxon>Pseudomonadati</taxon>
        <taxon>Bacteroidota</taxon>
        <taxon>Bacteroidia</taxon>
        <taxon>Bacteroidales</taxon>
        <taxon>Bacteroidaceae</taxon>
        <taxon>Phocaeicola</taxon>
    </lineage>
</organism>